<keyword evidence="2" id="KW-0812">Transmembrane</keyword>
<feature type="compositionally biased region" description="Low complexity" evidence="1">
    <location>
        <begin position="808"/>
        <end position="817"/>
    </location>
</feature>
<evidence type="ECO:0000259" key="3">
    <source>
        <dbReference type="Pfam" id="PF20674"/>
    </source>
</evidence>
<dbReference type="SUPFAM" id="SSF63829">
    <property type="entry name" value="Calcium-dependent phosphotriesterase"/>
    <property type="match status" value="1"/>
</dbReference>
<evidence type="ECO:0000259" key="4">
    <source>
        <dbReference type="Pfam" id="PF24346"/>
    </source>
</evidence>
<dbReference type="PANTHER" id="PTHR34819">
    <property type="entry name" value="LARGE CYSTEINE-RICH PERIPLASMIC PROTEIN OMCB"/>
    <property type="match status" value="1"/>
</dbReference>
<feature type="domain" description="DUF7507" evidence="4">
    <location>
        <begin position="564"/>
        <end position="667"/>
    </location>
</feature>
<keyword evidence="6" id="KW-1185">Reference proteome</keyword>
<feature type="compositionally biased region" description="Low complexity" evidence="1">
    <location>
        <begin position="768"/>
        <end position="782"/>
    </location>
</feature>
<evidence type="ECO:0000313" key="5">
    <source>
        <dbReference type="EMBL" id="NYE94366.1"/>
    </source>
</evidence>
<feature type="compositionally biased region" description="Polar residues" evidence="1">
    <location>
        <begin position="818"/>
        <end position="837"/>
    </location>
</feature>
<keyword evidence="2" id="KW-1133">Transmembrane helix</keyword>
<feature type="region of interest" description="Disordered" evidence="1">
    <location>
        <begin position="768"/>
        <end position="837"/>
    </location>
</feature>
<dbReference type="InterPro" id="IPR055354">
    <property type="entry name" value="DUF7507"/>
</dbReference>
<protein>
    <submittedName>
        <fullName evidence="5">Uncharacterized protein</fullName>
    </submittedName>
</protein>
<dbReference type="EMBL" id="JACBYQ010000001">
    <property type="protein sequence ID" value="NYE94366.1"/>
    <property type="molecule type" value="Genomic_DNA"/>
</dbReference>
<sequence>MSLLTRNGSARSSVIGLMAVLALLASLLVIVVSTAPPAQAVGTPLSCDGTTIYSAQRGSTGTTASDGAIYGLTTSAVGSAAVTNTLITTIPTGGFVNAIGITQGGTALYGVNQSTLIAGQTIVYRYDAVGQSWTQYVGTGGPVGATYQTGAVDPANGIYYYATYLSGTATTPARGLLYGFNTNTNQAIPGVIATFALPTGASAAGVNGDLAFDSTGNLYLLTSNSSISAIGVVSGPLPVTGSASGAPLTDTVLTTFPATASYVGIAFDNAGNLYTESGGVGSSAITKFNPNTGAVVSGPTPTSTANNAQALMQTDLAACSTNPTLSVSKDIVGRYSPSDQFTMSITGGGISQGNTATTTGSTTGLQPEPAVAGPVIATSGSTYTIAEIASSGNLLNYASTYSCVDTANGNALIASGTGQSFTLQFPATTRGKGTPNIACRFTNTPLLNSLTLQKSVAESTLVVGQTLHYSFLVTNTGNTVLAPVSVIEGPFTGTGAMPAVSCPAGATSLAPGASVTCTASYVVEQADVDRGTIHNAATAQGVTPAGDPVDSNESTADVPELPAASLTFKKTVAETSLVAGETLHYSFLVTNTGNVTLAPVAVNEATFTGIGSMSAVSCPAGATSLAPGASVTCTASYVVEQADVDRGTVDNSATATGTPPTGPAVTTPPSSADVPGVSTPALTIAKTASPTIITAVGQTITYSFLVTNTGNVTLAPVQVNEGAFSGTPANLSPVTCPAEAASLAPGENLTCTATYKTTQVDIDNGKITNTATATGTPPNSGTPVDSPPSTATVTVNTPHVSPSPTPSAPAQSASVPTQETSVPTQSTSVPAQSTSDLQPQSVLANTGISSAPIVEAGIVALLLGLVMLQLSRRRSSKTRRRT</sequence>
<accession>A0A7Y9LRQ1</accession>
<dbReference type="AlphaFoldDB" id="A0A7Y9LRQ1"/>
<dbReference type="Pfam" id="PF24346">
    <property type="entry name" value="DUF7507"/>
    <property type="match status" value="3"/>
</dbReference>
<evidence type="ECO:0000256" key="2">
    <source>
        <dbReference type="SAM" id="Phobius"/>
    </source>
</evidence>
<evidence type="ECO:0000256" key="1">
    <source>
        <dbReference type="SAM" id="MobiDB-lite"/>
    </source>
</evidence>
<dbReference type="InterPro" id="IPR051172">
    <property type="entry name" value="Chlamydia_OmcB"/>
</dbReference>
<comment type="caution">
    <text evidence="5">The sequence shown here is derived from an EMBL/GenBank/DDBJ whole genome shotgun (WGS) entry which is preliminary data.</text>
</comment>
<organism evidence="5 6">
    <name type="scientific">Psychromicrobium silvestre</name>
    <dbReference type="NCBI Taxonomy" id="1645614"/>
    <lineage>
        <taxon>Bacteria</taxon>
        <taxon>Bacillati</taxon>
        <taxon>Actinomycetota</taxon>
        <taxon>Actinomycetes</taxon>
        <taxon>Micrococcales</taxon>
        <taxon>Micrococcaceae</taxon>
        <taxon>Psychromicrobium</taxon>
    </lineage>
</organism>
<dbReference type="Proteomes" id="UP000521748">
    <property type="component" value="Unassembled WGS sequence"/>
</dbReference>
<feature type="domain" description="DUF7507" evidence="4">
    <location>
        <begin position="449"/>
        <end position="551"/>
    </location>
</feature>
<dbReference type="NCBIfam" id="TIGR01451">
    <property type="entry name" value="B_ant_repeat"/>
    <property type="match status" value="1"/>
</dbReference>
<gene>
    <name evidence="5" type="ORF">FHU41_000587</name>
</gene>
<dbReference type="InterPro" id="IPR047589">
    <property type="entry name" value="DUF11_rpt"/>
</dbReference>
<proteinExistence type="predicted"/>
<feature type="region of interest" description="Disordered" evidence="1">
    <location>
        <begin position="648"/>
        <end position="674"/>
    </location>
</feature>
<feature type="domain" description="SpaA-like prealbumin fold" evidence="3">
    <location>
        <begin position="324"/>
        <end position="445"/>
    </location>
</feature>
<dbReference type="Pfam" id="PF20674">
    <property type="entry name" value="SpaA_3"/>
    <property type="match status" value="1"/>
</dbReference>
<dbReference type="InterPro" id="IPR048834">
    <property type="entry name" value="SpaA_pre-album"/>
</dbReference>
<name>A0A7Y9LRQ1_9MICC</name>
<feature type="domain" description="DUF7507" evidence="4">
    <location>
        <begin position="679"/>
        <end position="786"/>
    </location>
</feature>
<feature type="transmembrane region" description="Helical" evidence="2">
    <location>
        <begin position="853"/>
        <end position="871"/>
    </location>
</feature>
<keyword evidence="2" id="KW-0472">Membrane</keyword>
<reference evidence="5 6" key="1">
    <citation type="submission" date="2020-07" db="EMBL/GenBank/DDBJ databases">
        <title>Sequencing the genomes of 1000 actinobacteria strains.</title>
        <authorList>
            <person name="Klenk H.-P."/>
        </authorList>
    </citation>
    <scope>NUCLEOTIDE SEQUENCE [LARGE SCALE GENOMIC DNA]</scope>
    <source>
        <strain evidence="5 6">DSM 102047</strain>
    </source>
</reference>
<feature type="compositionally biased region" description="Low complexity" evidence="1">
    <location>
        <begin position="652"/>
        <end position="672"/>
    </location>
</feature>
<evidence type="ECO:0000313" key="6">
    <source>
        <dbReference type="Proteomes" id="UP000521748"/>
    </source>
</evidence>